<sequence>MSKKVLFSPIGGNDPISQKNCFDGSMLHICRHYRPDIVYLYLSADMLTTEDKDHRYTESLKLLSTKLNQPIEVKLITRPELTDPHDFNYFFEDFRNEIKAIVSSLDEDDKLLINISSGTPGMKSALNVMSTLGEFRCTCIQIPNPEIKRTYNENYDLNTLWELDPDNEDTAKNRSTVVKCPNLLLLKGEQTIKSFLRQYDYHAAYSLAKDLEKTHSKEAVARYIDYLEFAKERSAFKNVSSLEHKLKDVSELLPISGLNRAVFEYALLCDLKWKRGELSDFVRSLSPLIQELFLRVVDENIYPVSLKLIKDKNELVPSRKKSNKKDRIEGDSHEVWDFATMEILAEHDETVRSILNVFKKYFKRNFYSEDRYTYVSSESLYRIIDELDKDKELRNDVYTLRNDVESSVRNLLAHKIVYIDEDWIKRSTGNLNEEKIMKLIKKVFRYTDVNVKDEYWDSYDRMNDFIIAKIEGLKIS</sequence>
<feature type="domain" description="Csm6 HEPN" evidence="1">
    <location>
        <begin position="260"/>
        <end position="467"/>
    </location>
</feature>
<evidence type="ECO:0000259" key="1">
    <source>
        <dbReference type="Pfam" id="PF09659"/>
    </source>
</evidence>
<organism evidence="3 4">
    <name type="scientific">Succinivibrio dextrinosolvens</name>
    <dbReference type="NCBI Taxonomy" id="83771"/>
    <lineage>
        <taxon>Bacteria</taxon>
        <taxon>Pseudomonadati</taxon>
        <taxon>Pseudomonadota</taxon>
        <taxon>Gammaproteobacteria</taxon>
        <taxon>Aeromonadales</taxon>
        <taxon>Succinivibrionaceae</taxon>
        <taxon>Succinivibrio</taxon>
    </lineage>
</organism>
<dbReference type="InterPro" id="IPR053941">
    <property type="entry name" value="Csm6_HEPN"/>
</dbReference>
<evidence type="ECO:0000313" key="4">
    <source>
        <dbReference type="Proteomes" id="UP000243374"/>
    </source>
</evidence>
<accession>A0A662ZCR4</accession>
<reference evidence="3 4" key="1">
    <citation type="submission" date="2016-10" db="EMBL/GenBank/DDBJ databases">
        <authorList>
            <person name="Varghese N."/>
            <person name="Submissions S."/>
        </authorList>
    </citation>
    <scope>NUCLEOTIDE SEQUENCE [LARGE SCALE GENOMIC DNA]</scope>
    <source>
        <strain evidence="3 4">22B</strain>
    </source>
</reference>
<dbReference type="InterPro" id="IPR013489">
    <property type="entry name" value="CRISPR-assoc_prot_Csm6"/>
</dbReference>
<evidence type="ECO:0000259" key="2">
    <source>
        <dbReference type="Pfam" id="PF22208"/>
    </source>
</evidence>
<proteinExistence type="predicted"/>
<dbReference type="Pfam" id="PF22208">
    <property type="entry name" value="Cas_Csm6_CARF"/>
    <property type="match status" value="1"/>
</dbReference>
<dbReference type="InterPro" id="IPR053955">
    <property type="entry name" value="Csm6_CARF"/>
</dbReference>
<dbReference type="Proteomes" id="UP000243374">
    <property type="component" value="Unassembled WGS sequence"/>
</dbReference>
<dbReference type="Pfam" id="PF09659">
    <property type="entry name" value="Cas_Csm6_HEPN"/>
    <property type="match status" value="1"/>
</dbReference>
<dbReference type="RefSeq" id="WP_074841770.1">
    <property type="nucleotide sequence ID" value="NZ_CP047056.1"/>
</dbReference>
<dbReference type="NCBIfam" id="TIGR02672">
    <property type="entry name" value="cas_csm6"/>
    <property type="match status" value="1"/>
</dbReference>
<protein>
    <submittedName>
        <fullName evidence="3">CRISPR type III-A/MTUBE-associated protein Csm6</fullName>
    </submittedName>
</protein>
<dbReference type="OrthoDB" id="5243123at2"/>
<feature type="domain" description="Csm6 CARF" evidence="2">
    <location>
        <begin position="73"/>
        <end position="174"/>
    </location>
</feature>
<keyword evidence="4" id="KW-1185">Reference proteome</keyword>
<dbReference type="AlphaFoldDB" id="A0A662ZCR4"/>
<name>A0A662ZCR4_9GAMM</name>
<dbReference type="EMBL" id="FOSF01000086">
    <property type="protein sequence ID" value="SFK48003.1"/>
    <property type="molecule type" value="Genomic_DNA"/>
</dbReference>
<gene>
    <name evidence="3" type="ORF">SAMN04487865_10862</name>
</gene>
<evidence type="ECO:0000313" key="3">
    <source>
        <dbReference type="EMBL" id="SFK48003.1"/>
    </source>
</evidence>